<proteinExistence type="predicted"/>
<evidence type="ECO:0000313" key="3">
    <source>
        <dbReference type="Proteomes" id="UP001303324"/>
    </source>
</evidence>
<reference evidence="2 3" key="1">
    <citation type="submission" date="2023-09" db="EMBL/GenBank/DDBJ databases">
        <title>Microbial mechanism of fulvic acid promoting antimony reduction mineralization in rice fields.</title>
        <authorList>
            <person name="Chen G."/>
            <person name="Lan J."/>
        </authorList>
    </citation>
    <scope>NUCLEOTIDE SEQUENCE [LARGE SCALE GENOMIC DNA]</scope>
    <source>
        <strain evidence="2 3">PS1</strain>
    </source>
</reference>
<dbReference type="InterPro" id="IPR000182">
    <property type="entry name" value="GNAT_dom"/>
</dbReference>
<keyword evidence="2" id="KW-0808">Transferase</keyword>
<dbReference type="GO" id="GO:0016746">
    <property type="term" value="F:acyltransferase activity"/>
    <property type="evidence" value="ECO:0007669"/>
    <property type="project" value="UniProtKB-KW"/>
</dbReference>
<dbReference type="RefSeq" id="WP_311076068.1">
    <property type="nucleotide sequence ID" value="NZ_CP134494.1"/>
</dbReference>
<dbReference type="PANTHER" id="PTHR43617">
    <property type="entry name" value="L-AMINO ACID N-ACETYLTRANSFERASE"/>
    <property type="match status" value="1"/>
</dbReference>
<keyword evidence="3" id="KW-1185">Reference proteome</keyword>
<name>A0ABY9VM42_9BACI</name>
<gene>
    <name evidence="2" type="ORF">RH061_11045</name>
</gene>
<dbReference type="Gene3D" id="3.40.630.30">
    <property type="match status" value="1"/>
</dbReference>
<feature type="domain" description="N-acetyltransferase" evidence="1">
    <location>
        <begin position="179"/>
        <end position="312"/>
    </location>
</feature>
<sequence>MDLKLTPLTSMNFSEVVREHSKDLPNLNTIKLLENKAVSETLLKIFGVLTPSGRLIGYGMHASGPWDPILKPGYAEIFIKVDQEWRNRGIGSWILSEIEGFAQKNRIRFLQTQIKETYEEELEWAKKNGFKKTGHYFESQLDISRFKKDPYSSIFEELDLSGISFTTLEDYSKDKDYEYRFWDFWWELVSDVPGMMDKPRPDNDRMIALMKDYEKKGFILAVDGERWIALSIIVREKDEIFYNSMTGVDKRYRGQGLAQAVKIKAIEFAQQNKGKYIRTHNDSINAPMLKVNKKLGYEQKPGIYGFIKQIAD</sequence>
<feature type="domain" description="N-acetyltransferase" evidence="1">
    <location>
        <begin position="3"/>
        <end position="150"/>
    </location>
</feature>
<dbReference type="SUPFAM" id="SSF55729">
    <property type="entry name" value="Acyl-CoA N-acyltransferases (Nat)"/>
    <property type="match status" value="2"/>
</dbReference>
<organism evidence="2 3">
    <name type="scientific">Mesobacillus jeotgali</name>
    <dbReference type="NCBI Taxonomy" id="129985"/>
    <lineage>
        <taxon>Bacteria</taxon>
        <taxon>Bacillati</taxon>
        <taxon>Bacillota</taxon>
        <taxon>Bacilli</taxon>
        <taxon>Bacillales</taxon>
        <taxon>Bacillaceae</taxon>
        <taxon>Mesobacillus</taxon>
    </lineage>
</organism>
<dbReference type="InterPro" id="IPR016181">
    <property type="entry name" value="Acyl_CoA_acyltransferase"/>
</dbReference>
<protein>
    <submittedName>
        <fullName evidence="2">GNAT family N-acetyltransferase</fullName>
        <ecNumber evidence="2">2.3.1.-</ecNumber>
    </submittedName>
</protein>
<evidence type="ECO:0000313" key="2">
    <source>
        <dbReference type="EMBL" id="WNF24980.1"/>
    </source>
</evidence>
<dbReference type="Proteomes" id="UP001303324">
    <property type="component" value="Chromosome"/>
</dbReference>
<dbReference type="CDD" id="cd04301">
    <property type="entry name" value="NAT_SF"/>
    <property type="match status" value="2"/>
</dbReference>
<dbReference type="Pfam" id="PF00583">
    <property type="entry name" value="Acetyltransf_1"/>
    <property type="match status" value="2"/>
</dbReference>
<keyword evidence="2" id="KW-0012">Acyltransferase</keyword>
<dbReference type="EC" id="2.3.1.-" evidence="2"/>
<accession>A0ABY9VM42</accession>
<dbReference type="EMBL" id="CP134494">
    <property type="protein sequence ID" value="WNF24980.1"/>
    <property type="molecule type" value="Genomic_DNA"/>
</dbReference>
<evidence type="ECO:0000259" key="1">
    <source>
        <dbReference type="PROSITE" id="PS51186"/>
    </source>
</evidence>
<dbReference type="InterPro" id="IPR050276">
    <property type="entry name" value="MshD_Acetyltransferase"/>
</dbReference>
<dbReference type="PROSITE" id="PS51186">
    <property type="entry name" value="GNAT"/>
    <property type="match status" value="2"/>
</dbReference>